<protein>
    <recommendedName>
        <fullName evidence="2">Isopenicillin N synthase-like Fe(2+) 2OG dioxygenase domain-containing protein</fullName>
    </recommendedName>
</protein>
<dbReference type="Gene3D" id="2.60.120.330">
    <property type="entry name" value="B-lactam Antibiotic, Isopenicillin N Synthase, Chain"/>
    <property type="match status" value="2"/>
</dbReference>
<sequence>MASSTQEHHLHHLPTPYGTTTAPPPTPSAHSNHNHNHNLLSTSEAADSLSRLLHRIPPTLSLSFPGRRQSPPSTTVSPPLISLSDAKSILHSNLLSAAKQHGFFQLTQHSISSHLAQSAESESASIFNDEKQLCFPKNWPLGFDNDDDDDDDVVCGRSLCLDESSSMELGFSSIHEFTSQMEKLGLELIEELACAVGFENPVGEDRTRFCSLMWISESESGSSNMPLSPGRVYPYVVGLNYQIRCRKYSMLADSGWISVAPQVDSVMVTLGDIAQVWSNGKVKKVRGRPVPITNGEINSSSNNSHYVSMTLLVTLAHENTVSPLLPIKLPSLGAVLNKEDDDGLGDNDSTTIAVEEESPMFNSFSFEDYAWRVYHARLNIKDPLVRYRV</sequence>
<proteinExistence type="predicted"/>
<dbReference type="InterPro" id="IPR044861">
    <property type="entry name" value="IPNS-like_FE2OG_OXY"/>
</dbReference>
<feature type="region of interest" description="Disordered" evidence="1">
    <location>
        <begin position="1"/>
        <end position="38"/>
    </location>
</feature>
<evidence type="ECO:0000313" key="4">
    <source>
        <dbReference type="Proteomes" id="UP001234989"/>
    </source>
</evidence>
<organism evidence="3 4">
    <name type="scientific">Solanum verrucosum</name>
    <dbReference type="NCBI Taxonomy" id="315347"/>
    <lineage>
        <taxon>Eukaryota</taxon>
        <taxon>Viridiplantae</taxon>
        <taxon>Streptophyta</taxon>
        <taxon>Embryophyta</taxon>
        <taxon>Tracheophyta</taxon>
        <taxon>Spermatophyta</taxon>
        <taxon>Magnoliopsida</taxon>
        <taxon>eudicotyledons</taxon>
        <taxon>Gunneridae</taxon>
        <taxon>Pentapetalae</taxon>
        <taxon>asterids</taxon>
        <taxon>lamiids</taxon>
        <taxon>Solanales</taxon>
        <taxon>Solanaceae</taxon>
        <taxon>Solanoideae</taxon>
        <taxon>Solaneae</taxon>
        <taxon>Solanum</taxon>
    </lineage>
</organism>
<evidence type="ECO:0000256" key="1">
    <source>
        <dbReference type="SAM" id="MobiDB-lite"/>
    </source>
</evidence>
<keyword evidence="4" id="KW-1185">Reference proteome</keyword>
<dbReference type="InterPro" id="IPR027443">
    <property type="entry name" value="IPNS-like_sf"/>
</dbReference>
<accession>A0AAF0R6B7</accession>
<dbReference type="Proteomes" id="UP001234989">
    <property type="component" value="Chromosome 6"/>
</dbReference>
<evidence type="ECO:0000259" key="2">
    <source>
        <dbReference type="Pfam" id="PF03171"/>
    </source>
</evidence>
<evidence type="ECO:0000313" key="3">
    <source>
        <dbReference type="EMBL" id="WMV33465.1"/>
    </source>
</evidence>
<feature type="domain" description="Isopenicillin N synthase-like Fe(2+) 2OG dioxygenase" evidence="2">
    <location>
        <begin position="251"/>
        <end position="295"/>
    </location>
</feature>
<feature type="region of interest" description="Disordered" evidence="1">
    <location>
        <begin position="60"/>
        <end position="79"/>
    </location>
</feature>
<dbReference type="EMBL" id="CP133617">
    <property type="protein sequence ID" value="WMV33465.1"/>
    <property type="molecule type" value="Genomic_DNA"/>
</dbReference>
<dbReference type="Pfam" id="PF03171">
    <property type="entry name" value="2OG-FeII_Oxy"/>
    <property type="match status" value="1"/>
</dbReference>
<dbReference type="PANTHER" id="PTHR34945">
    <property type="entry name" value="2-OXOGLUTARATE (2OG) AND FE(II)-DEPENDENT OXYGENASE SUPERFAMILY PROTEIN"/>
    <property type="match status" value="1"/>
</dbReference>
<dbReference type="AlphaFoldDB" id="A0AAF0R6B7"/>
<name>A0AAF0R6B7_SOLVR</name>
<dbReference type="PANTHER" id="PTHR34945:SF2">
    <property type="entry name" value="2-OXOGLUTARATE (2OG) AND FE(II)-DEPENDENT OXYGENASE SUPERFAMILY PROTEIN"/>
    <property type="match status" value="1"/>
</dbReference>
<dbReference type="SUPFAM" id="SSF51197">
    <property type="entry name" value="Clavaminate synthase-like"/>
    <property type="match status" value="1"/>
</dbReference>
<reference evidence="3" key="1">
    <citation type="submission" date="2023-08" db="EMBL/GenBank/DDBJ databases">
        <title>A de novo genome assembly of Solanum verrucosum Schlechtendal, a Mexican diploid species geographically isolated from the other diploid A-genome species in potato relatives.</title>
        <authorList>
            <person name="Hosaka K."/>
        </authorList>
    </citation>
    <scope>NUCLEOTIDE SEQUENCE</scope>
    <source>
        <tissue evidence="3">Young leaves</tissue>
    </source>
</reference>
<gene>
    <name evidence="3" type="ORF">MTR67_026850</name>
</gene>